<dbReference type="GO" id="GO:0043169">
    <property type="term" value="F:cation binding"/>
    <property type="evidence" value="ECO:0007669"/>
    <property type="project" value="InterPro"/>
</dbReference>
<dbReference type="Gene3D" id="3.90.400.10">
    <property type="entry name" value="Oligo-1,6-glucosidase, Domain 2"/>
    <property type="match status" value="1"/>
</dbReference>
<proteinExistence type="inferred from homology"/>
<dbReference type="Gene3D" id="3.20.20.80">
    <property type="entry name" value="Glycosidases"/>
    <property type="match status" value="1"/>
</dbReference>
<dbReference type="Pfam" id="PF00128">
    <property type="entry name" value="Alpha-amylase"/>
    <property type="match status" value="1"/>
</dbReference>
<dbReference type="InterPro" id="IPR006047">
    <property type="entry name" value="GH13_cat_dom"/>
</dbReference>
<name>A0AAP2GMD2_9BACT</name>
<dbReference type="InterPro" id="IPR006046">
    <property type="entry name" value="Alpha_amylase"/>
</dbReference>
<comment type="similarity">
    <text evidence="1 4">Belongs to the glycosyl hydrolase 13 family.</text>
</comment>
<accession>A0AAP2GMD2</accession>
<dbReference type="AlphaFoldDB" id="A0AAP2GMD2"/>
<dbReference type="GO" id="GO:0004556">
    <property type="term" value="F:alpha-amylase activity"/>
    <property type="evidence" value="ECO:0007669"/>
    <property type="project" value="UniProtKB-UniRule"/>
</dbReference>
<feature type="chain" id="PRO_5042990763" description="Alpha-amylase" evidence="6">
    <location>
        <begin position="19"/>
        <end position="531"/>
    </location>
</feature>
<dbReference type="SUPFAM" id="SSF51011">
    <property type="entry name" value="Glycosyl hydrolase domain"/>
    <property type="match status" value="1"/>
</dbReference>
<evidence type="ECO:0000256" key="5">
    <source>
        <dbReference type="RuleBase" id="RU361134"/>
    </source>
</evidence>
<dbReference type="GO" id="GO:0009313">
    <property type="term" value="P:oligosaccharide catabolic process"/>
    <property type="evidence" value="ECO:0007669"/>
    <property type="project" value="TreeGrafter"/>
</dbReference>
<gene>
    <name evidence="8" type="ORF">KK083_08120</name>
</gene>
<organism evidence="8 9">
    <name type="scientific">Chryseosolibacter histidini</name>
    <dbReference type="NCBI Taxonomy" id="2782349"/>
    <lineage>
        <taxon>Bacteria</taxon>
        <taxon>Pseudomonadati</taxon>
        <taxon>Bacteroidota</taxon>
        <taxon>Cytophagia</taxon>
        <taxon>Cytophagales</taxon>
        <taxon>Chryseotaleaceae</taxon>
        <taxon>Chryseosolibacter</taxon>
    </lineage>
</organism>
<evidence type="ECO:0000256" key="3">
    <source>
        <dbReference type="ARBA" id="ARBA00023295"/>
    </source>
</evidence>
<comment type="catalytic activity">
    <reaction evidence="5">
        <text>Endohydrolysis of (1-&gt;4)-alpha-D-glucosidic linkages in polysaccharides containing three or more (1-&gt;4)-alpha-linked D-glucose units.</text>
        <dbReference type="EC" id="3.2.1.1"/>
    </reaction>
</comment>
<keyword evidence="9" id="KW-1185">Reference proteome</keyword>
<sequence>MRRPILSLLFAAALVLNACGPGEGVQGVEWPYGVKYEVFVMSFADGDGDGKGDFKGLTAKLDYFSDLGVNGLWLMPVMPSDTYHKYHVIDYKNIDPDYGTLEDFRKFVDEAHKRHIRVITDFVINHTGNKHPWFLEAKKGKDNPYRNYYVWAKKDSIRGQLFKKTKTFDSDNIRKWHPVNGDTLSEQYYGYFNGLCPDLNLDNPKVKEEIIDIARFWLNDVKVDGFRMDAARHIFPDERAEDNHAFWVWFKKEMEKIKPDVYLVGEVWSNAKEVAPYLKGLPSLFNFDLGYTITSVAATGRDTIDLVRKYKEIRDFYRSVTTDYLDATFVKNHDQTRILTELKGDVNKAKMTAAMLFTLPGTPYVYYGEEIGMLGDKLSTYQDQFGPDAFVREPFVWDTGKGDSMQTAWELSRYSTDQTVVPLSRQKDDAASLYNFYRKLIRYRNSSAALTYGDIDYSGRGPGEVVSFIRKHQNSELLVLHNVSDVEVTVRLNDDISRFNEIDFDTAGGGIAIEEGELRLPAYSTAILKHD</sequence>
<evidence type="ECO:0000259" key="7">
    <source>
        <dbReference type="SMART" id="SM00642"/>
    </source>
</evidence>
<dbReference type="InterPro" id="IPR045857">
    <property type="entry name" value="O16G_dom_2"/>
</dbReference>
<dbReference type="Gene3D" id="2.60.40.1180">
    <property type="entry name" value="Golgi alpha-mannosidase II"/>
    <property type="match status" value="1"/>
</dbReference>
<dbReference type="EMBL" id="JAHESF010000006">
    <property type="protein sequence ID" value="MBT1696833.1"/>
    <property type="molecule type" value="Genomic_DNA"/>
</dbReference>
<dbReference type="SMART" id="SM00642">
    <property type="entry name" value="Aamy"/>
    <property type="match status" value="1"/>
</dbReference>
<dbReference type="SUPFAM" id="SSF51445">
    <property type="entry name" value="(Trans)glycosidases"/>
    <property type="match status" value="1"/>
</dbReference>
<dbReference type="CDD" id="cd11316">
    <property type="entry name" value="AmyAc_bac2_AmyA"/>
    <property type="match status" value="1"/>
</dbReference>
<dbReference type="RefSeq" id="WP_254162317.1">
    <property type="nucleotide sequence ID" value="NZ_JAHESF010000006.1"/>
</dbReference>
<evidence type="ECO:0000256" key="1">
    <source>
        <dbReference type="ARBA" id="ARBA00008061"/>
    </source>
</evidence>
<feature type="signal peptide" evidence="6">
    <location>
        <begin position="1"/>
        <end position="18"/>
    </location>
</feature>
<evidence type="ECO:0000256" key="6">
    <source>
        <dbReference type="SAM" id="SignalP"/>
    </source>
</evidence>
<feature type="domain" description="Glycosyl hydrolase family 13 catalytic" evidence="7">
    <location>
        <begin position="37"/>
        <end position="444"/>
    </location>
</feature>
<protein>
    <recommendedName>
        <fullName evidence="5">Alpha-amylase</fullName>
        <ecNumber evidence="5">3.2.1.1</ecNumber>
    </recommendedName>
</protein>
<comment type="caution">
    <text evidence="8">The sequence shown here is derived from an EMBL/GenBank/DDBJ whole genome shotgun (WGS) entry which is preliminary data.</text>
</comment>
<dbReference type="PANTHER" id="PTHR10357:SF179">
    <property type="entry name" value="NEUTRAL AND BASIC AMINO ACID TRANSPORT PROTEIN RBAT"/>
    <property type="match status" value="1"/>
</dbReference>
<dbReference type="EC" id="3.2.1.1" evidence="5"/>
<dbReference type="Pfam" id="PF23915">
    <property type="entry name" value="SusG_C"/>
    <property type="match status" value="1"/>
</dbReference>
<keyword evidence="5" id="KW-0119">Carbohydrate metabolism</keyword>
<reference evidence="8 9" key="1">
    <citation type="submission" date="2021-05" db="EMBL/GenBank/DDBJ databases">
        <title>A Polyphasic approach of four new species of the genus Ohtaekwangia: Ohtaekwangia histidinii sp. nov., Ohtaekwangia cretensis sp. nov., Ohtaekwangia indiensis sp. nov., Ohtaekwangia reichenbachii sp. nov. from diverse environment.</title>
        <authorList>
            <person name="Octaviana S."/>
        </authorList>
    </citation>
    <scope>NUCLEOTIDE SEQUENCE [LARGE SCALE GENOMIC DNA]</scope>
    <source>
        <strain evidence="8 9">PWU4</strain>
    </source>
</reference>
<dbReference type="InterPro" id="IPR017853">
    <property type="entry name" value="GH"/>
</dbReference>
<dbReference type="PANTHER" id="PTHR10357">
    <property type="entry name" value="ALPHA-AMYLASE FAMILY MEMBER"/>
    <property type="match status" value="1"/>
</dbReference>
<evidence type="ECO:0000256" key="2">
    <source>
        <dbReference type="ARBA" id="ARBA00022801"/>
    </source>
</evidence>
<keyword evidence="2 5" id="KW-0378">Hydrolase</keyword>
<dbReference type="InterPro" id="IPR056300">
    <property type="entry name" value="SusG-like_C"/>
</dbReference>
<dbReference type="PRINTS" id="PR00110">
    <property type="entry name" value="ALPHAAMYLASE"/>
</dbReference>
<evidence type="ECO:0000313" key="9">
    <source>
        <dbReference type="Proteomes" id="UP001319200"/>
    </source>
</evidence>
<dbReference type="Proteomes" id="UP001319200">
    <property type="component" value="Unassembled WGS sequence"/>
</dbReference>
<dbReference type="InterPro" id="IPR013780">
    <property type="entry name" value="Glyco_hydro_b"/>
</dbReference>
<evidence type="ECO:0000256" key="4">
    <source>
        <dbReference type="RuleBase" id="RU003615"/>
    </source>
</evidence>
<evidence type="ECO:0000313" key="8">
    <source>
        <dbReference type="EMBL" id="MBT1696833.1"/>
    </source>
</evidence>
<keyword evidence="6" id="KW-0732">Signal</keyword>
<keyword evidence="3 5" id="KW-0326">Glycosidase</keyword>